<keyword evidence="2" id="KW-0408">Iron</keyword>
<dbReference type="Pfam" id="PF07646">
    <property type="entry name" value="Kelch_2"/>
    <property type="match status" value="1"/>
</dbReference>
<feature type="compositionally biased region" description="Polar residues" evidence="3">
    <location>
        <begin position="439"/>
        <end position="461"/>
    </location>
</feature>
<evidence type="ECO:0000256" key="3">
    <source>
        <dbReference type="SAM" id="MobiDB-lite"/>
    </source>
</evidence>
<dbReference type="InterPro" id="IPR006652">
    <property type="entry name" value="Kelch_1"/>
</dbReference>
<sequence>MESFGKLKRRTTDLMESVPRNMPAMPQMQMPKMPQMPNMPQMPSMPQMPNMHFKQSGPATGPSMKGTWQHIDLPPLPRSSHSLNVVGGSAYIFGGEVEPNKPLDNEMHIVTLPFSSAPADYYSVPAQVSAKTQLPETPLNTVGEVEESAAAAELREPLTDPLTDVPLSSSPPAVETPASSDVNPLSPTAAEKGKAKDLTHTEVPAPRIGHATAVIGTRIFMFGGRGDTSQESTLDEGGRVWVFETKTHTWSCLLPASITGGITTDPSTVPAPRAYHAAAATDKPREFVGIKPLRRAESWKDWAEGDSAAVGIPQRPIPGHIAENARDEEDYDAGFGTLFVHGGCLADGSRTNDVWAFDVHSRIWKQLPAAPSPARGGAALAVAKSRLYRFGGFDGESEIGGQLDVLELGVDQFDDRVSRGEVSVVARGDWVSLVPPTSPALQGNTAPAETSTPLVPSQDQQPWPGARSVAGLQLVLGAQGREYLLLLLGERAPTADGHEAAGAFWGDVWAYQVPPQGMTAASFADAAWRLAGRKTGEGRWTRVTPEPYDDEVAMDAQGPGARGWFAAANMGDLEEGGVVLFGGKDEANRRLGDGWIFRLG</sequence>
<feature type="region of interest" description="Disordered" evidence="3">
    <location>
        <begin position="436"/>
        <end position="463"/>
    </location>
</feature>
<evidence type="ECO:0008006" key="6">
    <source>
        <dbReference type="Google" id="ProtNLM"/>
    </source>
</evidence>
<feature type="compositionally biased region" description="Basic and acidic residues" evidence="3">
    <location>
        <begin position="191"/>
        <end position="200"/>
    </location>
</feature>
<keyword evidence="5" id="KW-1185">Reference proteome</keyword>
<keyword evidence="1" id="KW-0677">Repeat</keyword>
<feature type="region of interest" description="Disordered" evidence="3">
    <location>
        <begin position="1"/>
        <end position="26"/>
    </location>
</feature>
<proteinExistence type="predicted"/>
<gene>
    <name evidence="4" type="ORF">PG993_006525</name>
</gene>
<dbReference type="Proteomes" id="UP001444661">
    <property type="component" value="Unassembled WGS sequence"/>
</dbReference>
<evidence type="ECO:0000256" key="1">
    <source>
        <dbReference type="ARBA" id="ARBA00022737"/>
    </source>
</evidence>
<dbReference type="EMBL" id="JAQQWK010000005">
    <property type="protein sequence ID" value="KAK8042002.1"/>
    <property type="molecule type" value="Genomic_DNA"/>
</dbReference>
<evidence type="ECO:0000313" key="5">
    <source>
        <dbReference type="Proteomes" id="UP001444661"/>
    </source>
</evidence>
<dbReference type="Pfam" id="PF01344">
    <property type="entry name" value="Kelch_1"/>
    <property type="match status" value="1"/>
</dbReference>
<feature type="compositionally biased region" description="Polar residues" evidence="3">
    <location>
        <begin position="166"/>
        <end position="186"/>
    </location>
</feature>
<dbReference type="InterPro" id="IPR015915">
    <property type="entry name" value="Kelch-typ_b-propeller"/>
</dbReference>
<evidence type="ECO:0000256" key="2">
    <source>
        <dbReference type="ARBA" id="ARBA00023004"/>
    </source>
</evidence>
<name>A0ABR1T5Z2_9PEZI</name>
<dbReference type="SUPFAM" id="SSF117281">
    <property type="entry name" value="Kelch motif"/>
    <property type="match status" value="1"/>
</dbReference>
<organism evidence="4 5">
    <name type="scientific">Apiospora rasikravindrae</name>
    <dbReference type="NCBI Taxonomy" id="990691"/>
    <lineage>
        <taxon>Eukaryota</taxon>
        <taxon>Fungi</taxon>
        <taxon>Dikarya</taxon>
        <taxon>Ascomycota</taxon>
        <taxon>Pezizomycotina</taxon>
        <taxon>Sordariomycetes</taxon>
        <taxon>Xylariomycetidae</taxon>
        <taxon>Amphisphaeriales</taxon>
        <taxon>Apiosporaceae</taxon>
        <taxon>Apiospora</taxon>
    </lineage>
</organism>
<evidence type="ECO:0000313" key="4">
    <source>
        <dbReference type="EMBL" id="KAK8042002.1"/>
    </source>
</evidence>
<dbReference type="InterPro" id="IPR011498">
    <property type="entry name" value="Kelch_2"/>
</dbReference>
<dbReference type="PANTHER" id="PTHR47435">
    <property type="entry name" value="KELCH REPEAT PROTEIN (AFU_ORTHOLOGUE AFUA_5G12780)"/>
    <property type="match status" value="1"/>
</dbReference>
<dbReference type="Gene3D" id="2.120.10.80">
    <property type="entry name" value="Kelch-type beta propeller"/>
    <property type="match status" value="2"/>
</dbReference>
<feature type="region of interest" description="Disordered" evidence="3">
    <location>
        <begin position="157"/>
        <end position="205"/>
    </location>
</feature>
<comment type="caution">
    <text evidence="4">The sequence shown here is derived from an EMBL/GenBank/DDBJ whole genome shotgun (WGS) entry which is preliminary data.</text>
</comment>
<protein>
    <recommendedName>
        <fullName evidence="6">Kelch domain-containing protein</fullName>
    </recommendedName>
</protein>
<accession>A0ABR1T5Z2</accession>
<reference evidence="4 5" key="1">
    <citation type="submission" date="2023-01" db="EMBL/GenBank/DDBJ databases">
        <title>Analysis of 21 Apiospora genomes using comparative genomics revels a genus with tremendous synthesis potential of carbohydrate active enzymes and secondary metabolites.</title>
        <authorList>
            <person name="Sorensen T."/>
        </authorList>
    </citation>
    <scope>NUCLEOTIDE SEQUENCE [LARGE SCALE GENOMIC DNA]</scope>
    <source>
        <strain evidence="4 5">CBS 33761</strain>
    </source>
</reference>
<dbReference type="PANTHER" id="PTHR47435:SF4">
    <property type="entry name" value="KELCH REPEAT PROTEIN (AFU_ORTHOLOGUE AFUA_5G12780)"/>
    <property type="match status" value="1"/>
</dbReference>